<comment type="caution">
    <text evidence="3">The sequence shown here is derived from an EMBL/GenBank/DDBJ whole genome shotgun (WGS) entry which is preliminary data.</text>
</comment>
<evidence type="ECO:0000313" key="4">
    <source>
        <dbReference type="Proteomes" id="UP000644693"/>
    </source>
</evidence>
<protein>
    <recommendedName>
        <fullName evidence="2">DUF2147 domain-containing protein</fullName>
    </recommendedName>
</protein>
<dbReference type="Proteomes" id="UP000644693">
    <property type="component" value="Unassembled WGS sequence"/>
</dbReference>
<proteinExistence type="predicted"/>
<dbReference type="EMBL" id="BMYM01000001">
    <property type="protein sequence ID" value="GHD30858.1"/>
    <property type="molecule type" value="Genomic_DNA"/>
</dbReference>
<dbReference type="InterPro" id="IPR019223">
    <property type="entry name" value="DUF2147"/>
</dbReference>
<feature type="domain" description="DUF2147" evidence="2">
    <location>
        <begin position="52"/>
        <end position="117"/>
    </location>
</feature>
<sequence length="121" mass="13263">MLAIRLALFCALVFLTTVARSDTLVGAWLLDDQPVVMAITEDDGVFHGVVTENADNDEAVGRTLLRNVTAAGEGWEGEIFVARLKEFRQANLTLQGADTLAVTVKVGFIKRTVTWSRRAQE</sequence>
<evidence type="ECO:0000256" key="1">
    <source>
        <dbReference type="SAM" id="SignalP"/>
    </source>
</evidence>
<gene>
    <name evidence="3" type="ORF">GCM10007053_13080</name>
</gene>
<dbReference type="AlphaFoldDB" id="A0A918XHE2"/>
<dbReference type="Pfam" id="PF09917">
    <property type="entry name" value="DUF2147"/>
    <property type="match status" value="1"/>
</dbReference>
<feature type="signal peptide" evidence="1">
    <location>
        <begin position="1"/>
        <end position="21"/>
    </location>
</feature>
<reference evidence="3" key="2">
    <citation type="submission" date="2020-09" db="EMBL/GenBank/DDBJ databases">
        <authorList>
            <person name="Sun Q."/>
            <person name="Kim S."/>
        </authorList>
    </citation>
    <scope>NUCLEOTIDE SEQUENCE</scope>
    <source>
        <strain evidence="3">KCTC 23430</strain>
    </source>
</reference>
<feature type="chain" id="PRO_5037757959" description="DUF2147 domain-containing protein" evidence="1">
    <location>
        <begin position="22"/>
        <end position="121"/>
    </location>
</feature>
<dbReference type="Gene3D" id="2.40.128.520">
    <property type="match status" value="1"/>
</dbReference>
<organism evidence="3 4">
    <name type="scientific">Parahalioglobus pacificus</name>
    <dbReference type="NCBI Taxonomy" id="930806"/>
    <lineage>
        <taxon>Bacteria</taxon>
        <taxon>Pseudomonadati</taxon>
        <taxon>Pseudomonadota</taxon>
        <taxon>Gammaproteobacteria</taxon>
        <taxon>Cellvibrionales</taxon>
        <taxon>Halieaceae</taxon>
        <taxon>Parahalioglobus</taxon>
    </lineage>
</organism>
<dbReference type="RefSeq" id="WP_189476428.1">
    <property type="nucleotide sequence ID" value="NZ_BMYM01000001.1"/>
</dbReference>
<evidence type="ECO:0000313" key="3">
    <source>
        <dbReference type="EMBL" id="GHD30858.1"/>
    </source>
</evidence>
<keyword evidence="1" id="KW-0732">Signal</keyword>
<name>A0A918XHE2_9GAMM</name>
<accession>A0A918XHE2</accession>
<reference evidence="3" key="1">
    <citation type="journal article" date="2014" name="Int. J. Syst. Evol. Microbiol.">
        <title>Complete genome sequence of Corynebacterium casei LMG S-19264T (=DSM 44701T), isolated from a smear-ripened cheese.</title>
        <authorList>
            <consortium name="US DOE Joint Genome Institute (JGI-PGF)"/>
            <person name="Walter F."/>
            <person name="Albersmeier A."/>
            <person name="Kalinowski J."/>
            <person name="Ruckert C."/>
        </authorList>
    </citation>
    <scope>NUCLEOTIDE SEQUENCE</scope>
    <source>
        <strain evidence="3">KCTC 23430</strain>
    </source>
</reference>
<keyword evidence="4" id="KW-1185">Reference proteome</keyword>
<evidence type="ECO:0000259" key="2">
    <source>
        <dbReference type="Pfam" id="PF09917"/>
    </source>
</evidence>